<evidence type="ECO:0000256" key="2">
    <source>
        <dbReference type="ARBA" id="ARBA00018768"/>
    </source>
</evidence>
<dbReference type="PANTHER" id="PTHR39322:SF1">
    <property type="entry name" value="ISOVALERYL-HOMOSERINE LACTONE SYNTHASE"/>
    <property type="match status" value="1"/>
</dbReference>
<sequence>MYRFRHQIFKERLGWQIPSRGSLEWDSYDELDPVYGAYYRRGAIIGAFRLLPTTGPYMLRDIFAELLRGEPPPCAADVWELSRFAVTPVCGDSRAQLTCSEDMFEVLRACYDFSCSNGIRQLVLVTSVAVERMLRGVRVPLVRLGDGRPTQLDKVLSVACRVAITDELYEVLHPLCYESALEGAA</sequence>
<dbReference type="Pfam" id="PF00765">
    <property type="entry name" value="Autoind_synth"/>
    <property type="match status" value="1"/>
</dbReference>
<dbReference type="PROSITE" id="PS51187">
    <property type="entry name" value="AUTOINDUCER_SYNTH_2"/>
    <property type="match status" value="1"/>
</dbReference>
<gene>
    <name evidence="10" type="ORF">NB231_13406</name>
</gene>
<evidence type="ECO:0000313" key="10">
    <source>
        <dbReference type="EMBL" id="EAR21394.1"/>
    </source>
</evidence>
<comment type="similarity">
    <text evidence="8 9">Belongs to the autoinducer synthase family.</text>
</comment>
<dbReference type="Proteomes" id="UP000003374">
    <property type="component" value="Unassembled WGS sequence"/>
</dbReference>
<evidence type="ECO:0000256" key="6">
    <source>
        <dbReference type="ARBA" id="ARBA00022929"/>
    </source>
</evidence>
<evidence type="ECO:0000313" key="11">
    <source>
        <dbReference type="Proteomes" id="UP000003374"/>
    </source>
</evidence>
<dbReference type="Gene3D" id="3.40.630.30">
    <property type="match status" value="1"/>
</dbReference>
<accession>A4BSD4</accession>
<evidence type="ECO:0000256" key="7">
    <source>
        <dbReference type="ARBA" id="ARBA00048576"/>
    </source>
</evidence>
<dbReference type="STRING" id="314278.NB231_13406"/>
<keyword evidence="3 8" id="KW-0673">Quorum sensing</keyword>
<dbReference type="PROSITE" id="PS00949">
    <property type="entry name" value="AUTOINDUCER_SYNTH_1"/>
    <property type="match status" value="1"/>
</dbReference>
<comment type="caution">
    <text evidence="10">The sequence shown here is derived from an EMBL/GenBank/DDBJ whole genome shotgun (WGS) entry which is preliminary data.</text>
</comment>
<dbReference type="EMBL" id="AAOF01000009">
    <property type="protein sequence ID" value="EAR21394.1"/>
    <property type="molecule type" value="Genomic_DNA"/>
</dbReference>
<name>A4BSD4_9GAMM</name>
<dbReference type="InterPro" id="IPR001690">
    <property type="entry name" value="Autoind_synthase"/>
</dbReference>
<dbReference type="eggNOG" id="COG3916">
    <property type="taxonomic scope" value="Bacteria"/>
</dbReference>
<keyword evidence="4 9" id="KW-0808">Transferase</keyword>
<protein>
    <recommendedName>
        <fullName evidence="2 9">Acyl-homoserine-lactone synthase</fullName>
        <ecNumber evidence="1 9">2.3.1.184</ecNumber>
    </recommendedName>
    <alternativeName>
        <fullName evidence="9">Autoinducer synthesis protein</fullName>
    </alternativeName>
</protein>
<dbReference type="AlphaFoldDB" id="A4BSD4"/>
<dbReference type="GO" id="GO:0061579">
    <property type="term" value="F:N-acyl homoserine lactone synthase activity"/>
    <property type="evidence" value="ECO:0007669"/>
    <property type="project" value="UniProtKB-UniRule"/>
</dbReference>
<keyword evidence="6 8" id="KW-0071">Autoinducer synthesis</keyword>
<reference evidence="10 11" key="1">
    <citation type="submission" date="2006-02" db="EMBL/GenBank/DDBJ databases">
        <authorList>
            <person name="Waterbury J."/>
            <person name="Ferriera S."/>
            <person name="Johnson J."/>
            <person name="Kravitz S."/>
            <person name="Halpern A."/>
            <person name="Remington K."/>
            <person name="Beeson K."/>
            <person name="Tran B."/>
            <person name="Rogers Y.-H."/>
            <person name="Friedman R."/>
            <person name="Venter J.C."/>
        </authorList>
    </citation>
    <scope>NUCLEOTIDE SEQUENCE [LARGE SCALE GENOMIC DNA]</scope>
    <source>
        <strain evidence="10 11">Nb-231</strain>
    </source>
</reference>
<dbReference type="SUPFAM" id="SSF55729">
    <property type="entry name" value="Acyl-CoA N-acyltransferases (Nat)"/>
    <property type="match status" value="1"/>
</dbReference>
<dbReference type="GO" id="GO:0009372">
    <property type="term" value="P:quorum sensing"/>
    <property type="evidence" value="ECO:0007669"/>
    <property type="project" value="UniProtKB-UniRule"/>
</dbReference>
<dbReference type="InterPro" id="IPR016181">
    <property type="entry name" value="Acyl_CoA_acyltransferase"/>
</dbReference>
<dbReference type="PANTHER" id="PTHR39322">
    <property type="entry name" value="ACYL-HOMOSERINE-LACTONE SYNTHASE"/>
    <property type="match status" value="1"/>
</dbReference>
<dbReference type="EC" id="2.3.1.184" evidence="1 9"/>
<evidence type="ECO:0000256" key="3">
    <source>
        <dbReference type="ARBA" id="ARBA00022654"/>
    </source>
</evidence>
<keyword evidence="11" id="KW-1185">Reference proteome</keyword>
<dbReference type="PRINTS" id="PR01549">
    <property type="entry name" value="AUTOINDCRSYN"/>
</dbReference>
<dbReference type="InterPro" id="IPR018311">
    <property type="entry name" value="Autoind_synth_CS"/>
</dbReference>
<organism evidence="10 11">
    <name type="scientific">Nitrococcus mobilis Nb-231</name>
    <dbReference type="NCBI Taxonomy" id="314278"/>
    <lineage>
        <taxon>Bacteria</taxon>
        <taxon>Pseudomonadati</taxon>
        <taxon>Pseudomonadota</taxon>
        <taxon>Gammaproteobacteria</taxon>
        <taxon>Chromatiales</taxon>
        <taxon>Ectothiorhodospiraceae</taxon>
        <taxon>Nitrococcus</taxon>
    </lineage>
</organism>
<evidence type="ECO:0000256" key="9">
    <source>
        <dbReference type="RuleBase" id="RU361135"/>
    </source>
</evidence>
<comment type="catalytic activity">
    <reaction evidence="7 9">
        <text>a fatty acyl-[ACP] + S-adenosyl-L-methionine = an N-acyl-L-homoserine lactone + S-methyl-5'-thioadenosine + holo-[ACP] + H(+)</text>
        <dbReference type="Rhea" id="RHEA:10096"/>
        <dbReference type="Rhea" id="RHEA-COMP:9685"/>
        <dbReference type="Rhea" id="RHEA-COMP:14125"/>
        <dbReference type="ChEBI" id="CHEBI:15378"/>
        <dbReference type="ChEBI" id="CHEBI:17509"/>
        <dbReference type="ChEBI" id="CHEBI:55474"/>
        <dbReference type="ChEBI" id="CHEBI:59789"/>
        <dbReference type="ChEBI" id="CHEBI:64479"/>
        <dbReference type="ChEBI" id="CHEBI:138651"/>
        <dbReference type="EC" id="2.3.1.184"/>
    </reaction>
</comment>
<evidence type="ECO:0000256" key="1">
    <source>
        <dbReference type="ARBA" id="ARBA00012340"/>
    </source>
</evidence>
<evidence type="ECO:0000256" key="4">
    <source>
        <dbReference type="ARBA" id="ARBA00022679"/>
    </source>
</evidence>
<keyword evidence="5 9" id="KW-0949">S-adenosyl-L-methionine</keyword>
<dbReference type="HOGENOM" id="CLU_085711_2_1_6"/>
<evidence type="ECO:0000256" key="5">
    <source>
        <dbReference type="ARBA" id="ARBA00022691"/>
    </source>
</evidence>
<dbReference type="GO" id="GO:0007165">
    <property type="term" value="P:signal transduction"/>
    <property type="evidence" value="ECO:0007669"/>
    <property type="project" value="TreeGrafter"/>
</dbReference>
<evidence type="ECO:0000256" key="8">
    <source>
        <dbReference type="PROSITE-ProRule" id="PRU00533"/>
    </source>
</evidence>
<proteinExistence type="inferred from homology"/>